<protein>
    <recommendedName>
        <fullName evidence="3">Transposase</fullName>
    </recommendedName>
</protein>
<evidence type="ECO:0000313" key="1">
    <source>
        <dbReference type="EMBL" id="MBC8752670.1"/>
    </source>
</evidence>
<proteinExistence type="predicted"/>
<evidence type="ECO:0008006" key="3">
    <source>
        <dbReference type="Google" id="ProtNLM"/>
    </source>
</evidence>
<gene>
    <name evidence="1" type="ORF">F6X42_41830</name>
</gene>
<reference evidence="1 2" key="1">
    <citation type="submission" date="2019-09" db="EMBL/GenBank/DDBJ databases">
        <title>Paraburkholderia podalyriae sp. nov., A South African Podalyria-associated rhizobium.</title>
        <authorList>
            <person name="Mavima L."/>
            <person name="Beukes C.W."/>
            <person name="Palmer M."/>
            <person name="De Meyer S.E."/>
            <person name="James E.K."/>
            <person name="Maluk M."/>
            <person name="Avontuur J.R."/>
            <person name="Chan W.Y."/>
            <person name="Venter S.N."/>
            <person name="Steenkamp E.T."/>
        </authorList>
    </citation>
    <scope>NUCLEOTIDE SEQUENCE [LARGE SCALE GENOMIC DNA]</scope>
    <source>
        <strain evidence="1 2">WC7.3b</strain>
    </source>
</reference>
<evidence type="ECO:0000313" key="2">
    <source>
        <dbReference type="Proteomes" id="UP000736373"/>
    </source>
</evidence>
<name>A0ABR7Q284_9BURK</name>
<accession>A0ABR7Q284</accession>
<dbReference type="RefSeq" id="WP_187639506.1">
    <property type="nucleotide sequence ID" value="NZ_VZQQ01000131.1"/>
</dbReference>
<sequence>MMFEESEVAVAIREWLWRKRTAHFVAYAPQTCGVKIQDDRSSLAVASHDRQWAADERTFGQMLGKNRGNRSGTPI</sequence>
<dbReference type="EMBL" id="VZQQ01000131">
    <property type="protein sequence ID" value="MBC8752670.1"/>
    <property type="molecule type" value="Genomic_DNA"/>
</dbReference>
<comment type="caution">
    <text evidence="1">The sequence shown here is derived from an EMBL/GenBank/DDBJ whole genome shotgun (WGS) entry which is preliminary data.</text>
</comment>
<dbReference type="Proteomes" id="UP000736373">
    <property type="component" value="Unassembled WGS sequence"/>
</dbReference>
<keyword evidence="2" id="KW-1185">Reference proteome</keyword>
<organism evidence="1 2">
    <name type="scientific">Paraburkholderia podalyriae</name>
    <dbReference type="NCBI Taxonomy" id="1938811"/>
    <lineage>
        <taxon>Bacteria</taxon>
        <taxon>Pseudomonadati</taxon>
        <taxon>Pseudomonadota</taxon>
        <taxon>Betaproteobacteria</taxon>
        <taxon>Burkholderiales</taxon>
        <taxon>Burkholderiaceae</taxon>
        <taxon>Paraburkholderia</taxon>
    </lineage>
</organism>